<feature type="transmembrane region" description="Helical" evidence="3">
    <location>
        <begin position="382"/>
        <end position="397"/>
    </location>
</feature>
<keyword evidence="6" id="KW-1185">Reference proteome</keyword>
<dbReference type="Proteomes" id="UP000193920">
    <property type="component" value="Unassembled WGS sequence"/>
</dbReference>
<dbReference type="STRING" id="1754190.A0A1Y2F331"/>
<keyword evidence="3" id="KW-0472">Membrane</keyword>
<comment type="caution">
    <text evidence="5">The sequence shown here is derived from an EMBL/GenBank/DDBJ whole genome shotgun (WGS) entry which is preliminary data.</text>
</comment>
<feature type="region of interest" description="Disordered" evidence="2">
    <location>
        <begin position="106"/>
        <end position="166"/>
    </location>
</feature>
<feature type="coiled-coil region" evidence="1">
    <location>
        <begin position="59"/>
        <end position="86"/>
    </location>
</feature>
<feature type="compositionally biased region" description="Basic and acidic residues" evidence="2">
    <location>
        <begin position="181"/>
        <end position="205"/>
    </location>
</feature>
<accession>A0A1Y2F331</accession>
<organism evidence="5 6">
    <name type="scientific">Neocallimastix californiae</name>
    <dbReference type="NCBI Taxonomy" id="1754190"/>
    <lineage>
        <taxon>Eukaryota</taxon>
        <taxon>Fungi</taxon>
        <taxon>Fungi incertae sedis</taxon>
        <taxon>Chytridiomycota</taxon>
        <taxon>Chytridiomycota incertae sedis</taxon>
        <taxon>Neocallimastigomycetes</taxon>
        <taxon>Neocallimastigales</taxon>
        <taxon>Neocallimastigaceae</taxon>
        <taxon>Neocallimastix</taxon>
    </lineage>
</organism>
<feature type="compositionally biased region" description="Basic and acidic residues" evidence="2">
    <location>
        <begin position="124"/>
        <end position="166"/>
    </location>
</feature>
<proteinExistence type="predicted"/>
<feature type="compositionally biased region" description="Low complexity" evidence="2">
    <location>
        <begin position="113"/>
        <end position="123"/>
    </location>
</feature>
<feature type="chain" id="PRO_5012982865" evidence="4">
    <location>
        <begin position="18"/>
        <end position="499"/>
    </location>
</feature>
<evidence type="ECO:0000313" key="6">
    <source>
        <dbReference type="Proteomes" id="UP000193920"/>
    </source>
</evidence>
<evidence type="ECO:0000256" key="2">
    <source>
        <dbReference type="SAM" id="MobiDB-lite"/>
    </source>
</evidence>
<evidence type="ECO:0000256" key="4">
    <source>
        <dbReference type="SAM" id="SignalP"/>
    </source>
</evidence>
<protein>
    <submittedName>
        <fullName evidence="5">Uncharacterized protein</fullName>
    </submittedName>
</protein>
<feature type="signal peptide" evidence="4">
    <location>
        <begin position="1"/>
        <end position="17"/>
    </location>
</feature>
<reference evidence="5 6" key="1">
    <citation type="submission" date="2016-08" db="EMBL/GenBank/DDBJ databases">
        <title>A Parts List for Fungal Cellulosomes Revealed by Comparative Genomics.</title>
        <authorList>
            <consortium name="DOE Joint Genome Institute"/>
            <person name="Haitjema C.H."/>
            <person name="Gilmore S.P."/>
            <person name="Henske J.K."/>
            <person name="Solomon K.V."/>
            <person name="De Groot R."/>
            <person name="Kuo A."/>
            <person name="Mondo S.J."/>
            <person name="Salamov A.A."/>
            <person name="Labutti K."/>
            <person name="Zhao Z."/>
            <person name="Chiniquy J."/>
            <person name="Barry K."/>
            <person name="Brewer H.M."/>
            <person name="Purvine S.O."/>
            <person name="Wright A.T."/>
            <person name="Boxma B."/>
            <person name="Van Alen T."/>
            <person name="Hackstein J.H."/>
            <person name="Baker S.E."/>
            <person name="Grigoriev I.V."/>
            <person name="O'Malley M.A."/>
        </authorList>
    </citation>
    <scope>NUCLEOTIDE SEQUENCE [LARGE SCALE GENOMIC DNA]</scope>
    <source>
        <strain evidence="5 6">G1</strain>
    </source>
</reference>
<dbReference type="OrthoDB" id="2154491at2759"/>
<feature type="region of interest" description="Disordered" evidence="2">
    <location>
        <begin position="181"/>
        <end position="214"/>
    </location>
</feature>
<evidence type="ECO:0000256" key="1">
    <source>
        <dbReference type="SAM" id="Coils"/>
    </source>
</evidence>
<evidence type="ECO:0000256" key="3">
    <source>
        <dbReference type="SAM" id="Phobius"/>
    </source>
</evidence>
<evidence type="ECO:0000313" key="5">
    <source>
        <dbReference type="EMBL" id="ORY78279.1"/>
    </source>
</evidence>
<keyword evidence="3" id="KW-0812">Transmembrane</keyword>
<dbReference type="EMBL" id="MCOG01000017">
    <property type="protein sequence ID" value="ORY78279.1"/>
    <property type="molecule type" value="Genomic_DNA"/>
</dbReference>
<sequence length="499" mass="57392">MILKFLILISEIGIILNSGIVHSHYIEEDNNGVTNGEIINNIFKNFKNILKEAVVLKGGEEMKEELLNSNHENDNLNKEENNYMENSGNIFLVPISILNDEVDKDLKTDNKDNNNSNKNNKNVPEVKKVEIIKDHKNYKFKTPEEKMKEKENNEGSEAHKSIKEENDEEIKNFVKFIMKGEGKEGGGEKEETKQEEKEETKKKEEEEIESKEEEKDDMFNIIKDIFISNKLTKLAQAKQKDIEKGIPFEKSKTTEEKGMETGIFNAEDSYIYKCNFDQDCTNFNRYSPDIASCNKTSRHCISHCFVQKACLEDSDCSSSCGSWCLKDTDMVFGRCVMSFNENDFCMESWRVCNDGLVCNMNSFVCEKPRIPLTFTRIDSQEALLSIIIFLVIAIYLIKSSRTRDFISFFSGYELNEFCAPSVQDYEPLPEYQRTEELDPDEMHDLTESGLLNPPPDDGYMMGNEGGGEEAYFYGYYNENNQIAIIANYKLSITIHLLIT</sequence>
<gene>
    <name evidence="5" type="ORF">LY90DRAFT_665005</name>
</gene>
<name>A0A1Y2F331_9FUNG</name>
<keyword evidence="4" id="KW-0732">Signal</keyword>
<dbReference type="AlphaFoldDB" id="A0A1Y2F331"/>
<keyword evidence="3" id="KW-1133">Transmembrane helix</keyword>
<keyword evidence="1" id="KW-0175">Coiled coil</keyword>